<evidence type="ECO:0000256" key="8">
    <source>
        <dbReference type="ARBA" id="ARBA00023065"/>
    </source>
</evidence>
<keyword evidence="5 11" id="KW-0812">Transmembrane</keyword>
<dbReference type="AlphaFoldDB" id="A0A2N9DTD3"/>
<evidence type="ECO:0000256" key="5">
    <source>
        <dbReference type="ARBA" id="ARBA00022692"/>
    </source>
</evidence>
<evidence type="ECO:0000313" key="13">
    <source>
        <dbReference type="EMBL" id="SPC36821.1"/>
    </source>
</evidence>
<feature type="transmembrane region" description="Helical" evidence="11">
    <location>
        <begin position="28"/>
        <end position="47"/>
    </location>
</feature>
<comment type="caution">
    <text evidence="13">The sequence shown here is derived from an EMBL/GenBank/DDBJ whole genome shotgun (WGS) entry which is preliminary data.</text>
</comment>
<evidence type="ECO:0000256" key="4">
    <source>
        <dbReference type="ARBA" id="ARBA00022449"/>
    </source>
</evidence>
<dbReference type="EMBL" id="OGVC01000004">
    <property type="protein sequence ID" value="SPC36821.1"/>
    <property type="molecule type" value="Genomic_DNA"/>
</dbReference>
<dbReference type="GO" id="GO:0016020">
    <property type="term" value="C:membrane"/>
    <property type="evidence" value="ECO:0007669"/>
    <property type="project" value="UniProtKB-SubCell"/>
</dbReference>
<comment type="subcellular location">
    <subcellularLocation>
        <location evidence="1">Membrane</location>
        <topology evidence="1">Multi-pass membrane protein</topology>
    </subcellularLocation>
</comment>
<accession>A0A2N9DTD3</accession>
<dbReference type="GO" id="GO:0006814">
    <property type="term" value="P:sodium ion transport"/>
    <property type="evidence" value="ECO:0007669"/>
    <property type="project" value="UniProtKB-KW"/>
</dbReference>
<dbReference type="Gene3D" id="1.20.1530.20">
    <property type="match status" value="1"/>
</dbReference>
<evidence type="ECO:0000256" key="1">
    <source>
        <dbReference type="ARBA" id="ARBA00004141"/>
    </source>
</evidence>
<keyword evidence="10" id="KW-0739">Sodium transport</keyword>
<comment type="similarity">
    <text evidence="2">Belongs to the monovalent cation:proton antiporter 2 (CPA2) transporter (TC 2.A.37) family.</text>
</comment>
<dbReference type="InterPro" id="IPR038770">
    <property type="entry name" value="Na+/solute_symporter_sf"/>
</dbReference>
<gene>
    <name evidence="13" type="primary">napA</name>
    <name evidence="13" type="ORF">LFUMFP_120034</name>
</gene>
<evidence type="ECO:0000256" key="6">
    <source>
        <dbReference type="ARBA" id="ARBA00022989"/>
    </source>
</evidence>
<feature type="transmembrane region" description="Helical" evidence="11">
    <location>
        <begin position="292"/>
        <end position="314"/>
    </location>
</feature>
<feature type="transmembrane region" description="Helical" evidence="11">
    <location>
        <begin position="220"/>
        <end position="246"/>
    </location>
</feature>
<keyword evidence="9 11" id="KW-0472">Membrane</keyword>
<dbReference type="Proteomes" id="UP000238739">
    <property type="component" value="Unassembled WGS sequence"/>
</dbReference>
<keyword evidence="8" id="KW-0406">Ion transport</keyword>
<dbReference type="PANTHER" id="PTHR43562:SF3">
    <property type="entry name" value="SODIUM ION_PROTON EXCHANGER (EUROFUNG)"/>
    <property type="match status" value="1"/>
</dbReference>
<feature type="transmembrane region" description="Helical" evidence="11">
    <location>
        <begin position="177"/>
        <end position="200"/>
    </location>
</feature>
<feature type="transmembrane region" description="Helical" evidence="11">
    <location>
        <begin position="358"/>
        <end position="378"/>
    </location>
</feature>
<dbReference type="GO" id="GO:1902600">
    <property type="term" value="P:proton transmembrane transport"/>
    <property type="evidence" value="ECO:0007669"/>
    <property type="project" value="InterPro"/>
</dbReference>
<dbReference type="GO" id="GO:0015297">
    <property type="term" value="F:antiporter activity"/>
    <property type="evidence" value="ECO:0007669"/>
    <property type="project" value="UniProtKB-KW"/>
</dbReference>
<dbReference type="RefSeq" id="WP_106482983.1">
    <property type="nucleotide sequence ID" value="NZ_CBCPIL010000011.1"/>
</dbReference>
<dbReference type="InterPro" id="IPR006153">
    <property type="entry name" value="Cation/H_exchanger_TM"/>
</dbReference>
<sequence length="393" mass="42229">MDFLITLTLIILLTKLFSHIFAKFNLPTVIGELLVGIIFGPALLNLIHTDNFVTLFAQIGVILLMFIAGIEGDLTQLMKYWKPSLVVAILGVIFPTIGAFIVCVLMFHFQISTALFIGLILSATSVSISIQVLKEMNYLDSKEGMVILGAAVADDIICVILLGIASSVFAGPHSNSLNLIGLILPKLLFFVLAFVFGKWLVPPILSLSKHLIATENLSGIAIVLCLAFASLATYLGMSDVLGAYFIGLAISQTKYKAELSAKIEAIGYSTFIPVFFVSIGLNVKLAHLSTNLPFILITIIIALIGKQLGGWLGARLCGFSSESGNIIGAGMVSRGEMALVVAQVSINAHLIDQSHYTAMIIVTVVTTLIAPLLLKIFILKQHAQEPIPQVIAH</sequence>
<feature type="transmembrane region" description="Helical" evidence="11">
    <location>
        <begin position="114"/>
        <end position="133"/>
    </location>
</feature>
<proteinExistence type="inferred from homology"/>
<keyword evidence="7" id="KW-0915">Sodium</keyword>
<keyword evidence="14" id="KW-1185">Reference proteome</keyword>
<evidence type="ECO:0000256" key="7">
    <source>
        <dbReference type="ARBA" id="ARBA00023053"/>
    </source>
</evidence>
<feature type="transmembrane region" description="Helical" evidence="11">
    <location>
        <begin position="266"/>
        <end position="286"/>
    </location>
</feature>
<evidence type="ECO:0000256" key="11">
    <source>
        <dbReference type="SAM" id="Phobius"/>
    </source>
</evidence>
<evidence type="ECO:0000256" key="2">
    <source>
        <dbReference type="ARBA" id="ARBA00005551"/>
    </source>
</evidence>
<evidence type="ECO:0000256" key="3">
    <source>
        <dbReference type="ARBA" id="ARBA00022448"/>
    </source>
</evidence>
<feature type="domain" description="Cation/H+ exchanger transmembrane" evidence="12">
    <location>
        <begin position="9"/>
        <end position="377"/>
    </location>
</feature>
<dbReference type="Pfam" id="PF00999">
    <property type="entry name" value="Na_H_Exchanger"/>
    <property type="match status" value="1"/>
</dbReference>
<reference evidence="13" key="1">
    <citation type="submission" date="2018-01" db="EMBL/GenBank/DDBJ databases">
        <authorList>
            <person name="Chaillou S."/>
        </authorList>
    </citation>
    <scope>NUCLEOTIDE SEQUENCE [LARGE SCALE GENOMIC DNA]</scope>
    <source>
        <strain evidence="13">MFPC41A2801</strain>
    </source>
</reference>
<organism evidence="13 14">
    <name type="scientific">Latilactobacillus fuchuensis</name>
    <dbReference type="NCBI Taxonomy" id="164393"/>
    <lineage>
        <taxon>Bacteria</taxon>
        <taxon>Bacillati</taxon>
        <taxon>Bacillota</taxon>
        <taxon>Bacilli</taxon>
        <taxon>Lactobacillales</taxon>
        <taxon>Lactobacillaceae</taxon>
        <taxon>Latilactobacillus</taxon>
    </lineage>
</organism>
<name>A0A2N9DTD3_9LACO</name>
<evidence type="ECO:0000256" key="9">
    <source>
        <dbReference type="ARBA" id="ARBA00023136"/>
    </source>
</evidence>
<protein>
    <submittedName>
        <fullName evidence="13">Na(+)/H(+) antiporter</fullName>
    </submittedName>
</protein>
<keyword evidence="3" id="KW-0813">Transport</keyword>
<evidence type="ECO:0000259" key="12">
    <source>
        <dbReference type="Pfam" id="PF00999"/>
    </source>
</evidence>
<evidence type="ECO:0000256" key="10">
    <source>
        <dbReference type="ARBA" id="ARBA00023201"/>
    </source>
</evidence>
<feature type="transmembrane region" description="Helical" evidence="11">
    <location>
        <begin position="145"/>
        <end position="165"/>
    </location>
</feature>
<keyword evidence="6 11" id="KW-1133">Transmembrane helix</keyword>
<dbReference type="PANTHER" id="PTHR43562">
    <property type="entry name" value="NAPA-TYPE SODIUM/HYDROGEN ANTIPORTER"/>
    <property type="match status" value="1"/>
</dbReference>
<evidence type="ECO:0000313" key="14">
    <source>
        <dbReference type="Proteomes" id="UP000238739"/>
    </source>
</evidence>
<feature type="transmembrane region" description="Helical" evidence="11">
    <location>
        <begin position="52"/>
        <end position="70"/>
    </location>
</feature>
<keyword evidence="4" id="KW-0050">Antiport</keyword>
<feature type="transmembrane region" description="Helical" evidence="11">
    <location>
        <begin position="85"/>
        <end position="107"/>
    </location>
</feature>